<evidence type="ECO:0000313" key="2">
    <source>
        <dbReference type="Proteomes" id="UP001055879"/>
    </source>
</evidence>
<gene>
    <name evidence="1" type="ORF">L6452_05536</name>
</gene>
<proteinExistence type="predicted"/>
<evidence type="ECO:0000313" key="1">
    <source>
        <dbReference type="EMBL" id="KAI3757990.1"/>
    </source>
</evidence>
<comment type="caution">
    <text evidence="1">The sequence shown here is derived from an EMBL/GenBank/DDBJ whole genome shotgun (WGS) entry which is preliminary data.</text>
</comment>
<organism evidence="1 2">
    <name type="scientific">Arctium lappa</name>
    <name type="common">Greater burdock</name>
    <name type="synonym">Lappa major</name>
    <dbReference type="NCBI Taxonomy" id="4217"/>
    <lineage>
        <taxon>Eukaryota</taxon>
        <taxon>Viridiplantae</taxon>
        <taxon>Streptophyta</taxon>
        <taxon>Embryophyta</taxon>
        <taxon>Tracheophyta</taxon>
        <taxon>Spermatophyta</taxon>
        <taxon>Magnoliopsida</taxon>
        <taxon>eudicotyledons</taxon>
        <taxon>Gunneridae</taxon>
        <taxon>Pentapetalae</taxon>
        <taxon>asterids</taxon>
        <taxon>campanulids</taxon>
        <taxon>Asterales</taxon>
        <taxon>Asteraceae</taxon>
        <taxon>Carduoideae</taxon>
        <taxon>Cardueae</taxon>
        <taxon>Arctiinae</taxon>
        <taxon>Arctium</taxon>
    </lineage>
</organism>
<dbReference type="Proteomes" id="UP001055879">
    <property type="component" value="Linkage Group LG02"/>
</dbReference>
<keyword evidence="2" id="KW-1185">Reference proteome</keyword>
<name>A0ACB9EGZ3_ARCLA</name>
<accession>A0ACB9EGZ3</accession>
<dbReference type="EMBL" id="CM042048">
    <property type="protein sequence ID" value="KAI3757990.1"/>
    <property type="molecule type" value="Genomic_DNA"/>
</dbReference>
<protein>
    <submittedName>
        <fullName evidence="1">Uncharacterized protein</fullName>
    </submittedName>
</protein>
<sequence length="111" mass="12743">MMNRNRQATVALQNTFGSIIGIFDFDTCGSSVCDWLSPYPARQLYWAGLGALRWIHHHAIGFNSARQLSIRSNLLYYDFLLLHLQSVCCTRHTIYRHSSTIRLTRNHGQCG</sequence>
<reference evidence="2" key="1">
    <citation type="journal article" date="2022" name="Mol. Ecol. Resour.">
        <title>The genomes of chicory, endive, great burdock and yacon provide insights into Asteraceae palaeo-polyploidization history and plant inulin production.</title>
        <authorList>
            <person name="Fan W."/>
            <person name="Wang S."/>
            <person name="Wang H."/>
            <person name="Wang A."/>
            <person name="Jiang F."/>
            <person name="Liu H."/>
            <person name="Zhao H."/>
            <person name="Xu D."/>
            <person name="Zhang Y."/>
        </authorList>
    </citation>
    <scope>NUCLEOTIDE SEQUENCE [LARGE SCALE GENOMIC DNA]</scope>
    <source>
        <strain evidence="2">cv. Niubang</strain>
    </source>
</reference>
<reference evidence="1 2" key="2">
    <citation type="journal article" date="2022" name="Mol. Ecol. Resour.">
        <title>The genomes of chicory, endive, great burdock and yacon provide insights into Asteraceae paleo-polyploidization history and plant inulin production.</title>
        <authorList>
            <person name="Fan W."/>
            <person name="Wang S."/>
            <person name="Wang H."/>
            <person name="Wang A."/>
            <person name="Jiang F."/>
            <person name="Liu H."/>
            <person name="Zhao H."/>
            <person name="Xu D."/>
            <person name="Zhang Y."/>
        </authorList>
    </citation>
    <scope>NUCLEOTIDE SEQUENCE [LARGE SCALE GENOMIC DNA]</scope>
    <source>
        <strain evidence="2">cv. Niubang</strain>
    </source>
</reference>